<proteinExistence type="predicted"/>
<sequence length="127" mass="14418">MSDIDASEPLAGSRIRETAVSAGLAQTPAQVAFDRHELRELFDLYGRMVAEGEWRDYALDFLKDKAVFSVFRRSNEYPLYRIEKTPRLARRQGAYAVIAASGLILKRGHDLARVLRVLDKPLRLVVD</sequence>
<keyword evidence="2" id="KW-1185">Reference proteome</keyword>
<comment type="caution">
    <text evidence="1">The sequence shown here is derived from an EMBL/GenBank/DDBJ whole genome shotgun (WGS) entry which is preliminary data.</text>
</comment>
<dbReference type="RefSeq" id="WP_254744542.1">
    <property type="nucleotide sequence ID" value="NZ_JANCLU010000018.1"/>
</dbReference>
<gene>
    <name evidence="1" type="ORF">NK718_16580</name>
</gene>
<protein>
    <submittedName>
        <fullName evidence="1">DUF2794 domain-containing protein</fullName>
    </submittedName>
</protein>
<reference evidence="1 2" key="1">
    <citation type="submission" date="2022-07" db="EMBL/GenBank/DDBJ databases">
        <authorList>
            <person name="Li W.-J."/>
            <person name="Deng Q.-Q."/>
        </authorList>
    </citation>
    <scope>NUCLEOTIDE SEQUENCE [LARGE SCALE GENOMIC DNA]</scope>
    <source>
        <strain evidence="1 2">SYSU M60028</strain>
    </source>
</reference>
<name>A0ABT1LHH5_9HYPH</name>
<dbReference type="InterPro" id="IPR021252">
    <property type="entry name" value="DUF2794"/>
</dbReference>
<dbReference type="Proteomes" id="UP001205890">
    <property type="component" value="Unassembled WGS sequence"/>
</dbReference>
<dbReference type="EMBL" id="JANCLU010000018">
    <property type="protein sequence ID" value="MCP8940145.1"/>
    <property type="molecule type" value="Genomic_DNA"/>
</dbReference>
<dbReference type="Pfam" id="PF10984">
    <property type="entry name" value="DUF2794"/>
    <property type="match status" value="1"/>
</dbReference>
<accession>A0ABT1LHH5</accession>
<evidence type="ECO:0000313" key="1">
    <source>
        <dbReference type="EMBL" id="MCP8940145.1"/>
    </source>
</evidence>
<evidence type="ECO:0000313" key="2">
    <source>
        <dbReference type="Proteomes" id="UP001205890"/>
    </source>
</evidence>
<organism evidence="1 2">
    <name type="scientific">Alsobacter ponti</name>
    <dbReference type="NCBI Taxonomy" id="2962936"/>
    <lineage>
        <taxon>Bacteria</taxon>
        <taxon>Pseudomonadati</taxon>
        <taxon>Pseudomonadota</taxon>
        <taxon>Alphaproteobacteria</taxon>
        <taxon>Hyphomicrobiales</taxon>
        <taxon>Alsobacteraceae</taxon>
        <taxon>Alsobacter</taxon>
    </lineage>
</organism>